<comment type="caution">
    <text evidence="3">The sequence shown here is derived from an EMBL/GenBank/DDBJ whole genome shotgun (WGS) entry which is preliminary data.</text>
</comment>
<organism evidence="3 4">
    <name type="scientific">Diatrype stigma</name>
    <dbReference type="NCBI Taxonomy" id="117547"/>
    <lineage>
        <taxon>Eukaryota</taxon>
        <taxon>Fungi</taxon>
        <taxon>Dikarya</taxon>
        <taxon>Ascomycota</taxon>
        <taxon>Pezizomycotina</taxon>
        <taxon>Sordariomycetes</taxon>
        <taxon>Xylariomycetidae</taxon>
        <taxon>Xylariales</taxon>
        <taxon>Diatrypaceae</taxon>
        <taxon>Diatrype</taxon>
    </lineage>
</organism>
<dbReference type="PANTHER" id="PTHR10039:SF15">
    <property type="entry name" value="NACHT DOMAIN-CONTAINING PROTEIN"/>
    <property type="match status" value="1"/>
</dbReference>
<accession>A0AAN9YN12</accession>
<dbReference type="InterPro" id="IPR027417">
    <property type="entry name" value="P-loop_NTPase"/>
</dbReference>
<feature type="domain" description="Nephrocystin 3-like N-terminal" evidence="2">
    <location>
        <begin position="225"/>
        <end position="392"/>
    </location>
</feature>
<reference evidence="3 4" key="1">
    <citation type="submission" date="2024-02" db="EMBL/GenBank/DDBJ databases">
        <title>De novo assembly and annotation of 12 fungi associated with fruit tree decline syndrome in Ontario, Canada.</title>
        <authorList>
            <person name="Sulman M."/>
            <person name="Ellouze W."/>
            <person name="Ilyukhin E."/>
        </authorList>
    </citation>
    <scope>NUCLEOTIDE SEQUENCE [LARGE SCALE GENOMIC DNA]</scope>
    <source>
        <strain evidence="3 4">M11/M66-122</strain>
    </source>
</reference>
<evidence type="ECO:0000313" key="4">
    <source>
        <dbReference type="Proteomes" id="UP001320420"/>
    </source>
</evidence>
<dbReference type="Gene3D" id="3.40.50.300">
    <property type="entry name" value="P-loop containing nucleotide triphosphate hydrolases"/>
    <property type="match status" value="1"/>
</dbReference>
<dbReference type="EMBL" id="JAKJXP020000043">
    <property type="protein sequence ID" value="KAK7751938.1"/>
    <property type="molecule type" value="Genomic_DNA"/>
</dbReference>
<dbReference type="Proteomes" id="UP001320420">
    <property type="component" value="Unassembled WGS sequence"/>
</dbReference>
<proteinExistence type="predicted"/>
<dbReference type="InterPro" id="IPR056884">
    <property type="entry name" value="NPHP3-like_N"/>
</dbReference>
<gene>
    <name evidence="3" type="ORF">SLS62_006081</name>
</gene>
<keyword evidence="1" id="KW-0677">Repeat</keyword>
<dbReference type="SUPFAM" id="SSF52540">
    <property type="entry name" value="P-loop containing nucleoside triphosphate hydrolases"/>
    <property type="match status" value="1"/>
</dbReference>
<name>A0AAN9YN12_9PEZI</name>
<dbReference type="PANTHER" id="PTHR10039">
    <property type="entry name" value="AMELOGENIN"/>
    <property type="match status" value="1"/>
</dbReference>
<sequence length="456" mass="51142">MISCSTTMDPLSISGSIAGLVSIADLVFRTTAKYVKSVKDAPKEVGKLLEEVKQFAILLHSLSLVACELEITPSPGEVVAQPSSEFHLPLILESQQVLNRIENGLTKTKNDFESPSTLSRIHKRLKWPFSSTDTNDIIQTLQRHRQMASVALSADSLNRLKVCLARQEDASKRIAEVQTAVSKILDIETKVQLDKSRQEVLDFFIKDANPRSNFEMNKNLRHPQTGLWFTESADFKEWQRTPGSRIWISGIPGAGKSVLAGAIITECLQLGSVSNRTGSAYFFCTYRDQKTQLPRNVLSSLASQLARQNEEAYQILEGYYKDLRLHNEIPADPSPDKLLQILAEMSGCFDQVFIVVDGLDECEADADAMARMLRRLATQRSNNSITTALLSRDVIDIRQQVEDDFTHIDIQAHTEDIQLYVASEMEKLISEKRLRIRDISLKDQIMTQLVNGAKGM</sequence>
<evidence type="ECO:0000313" key="3">
    <source>
        <dbReference type="EMBL" id="KAK7751938.1"/>
    </source>
</evidence>
<protein>
    <recommendedName>
        <fullName evidence="2">Nephrocystin 3-like N-terminal domain-containing protein</fullName>
    </recommendedName>
</protein>
<dbReference type="Pfam" id="PF24883">
    <property type="entry name" value="NPHP3_N"/>
    <property type="match status" value="1"/>
</dbReference>
<evidence type="ECO:0000259" key="2">
    <source>
        <dbReference type="Pfam" id="PF24883"/>
    </source>
</evidence>
<keyword evidence="4" id="KW-1185">Reference proteome</keyword>
<evidence type="ECO:0000256" key="1">
    <source>
        <dbReference type="ARBA" id="ARBA00022737"/>
    </source>
</evidence>
<dbReference type="AlphaFoldDB" id="A0AAN9YN12"/>